<dbReference type="Gene3D" id="2.50.20.20">
    <property type="match status" value="1"/>
</dbReference>
<gene>
    <name evidence="1" type="ORF">A2125_00155</name>
</gene>
<reference evidence="1 2" key="1">
    <citation type="journal article" date="2016" name="Nat. Commun.">
        <title>Thousands of microbial genomes shed light on interconnected biogeochemical processes in an aquifer system.</title>
        <authorList>
            <person name="Anantharaman K."/>
            <person name="Brown C.T."/>
            <person name="Hug L.A."/>
            <person name="Sharon I."/>
            <person name="Castelle C.J."/>
            <person name="Probst A.J."/>
            <person name="Thomas B.C."/>
            <person name="Singh A."/>
            <person name="Wilkins M.J."/>
            <person name="Karaoz U."/>
            <person name="Brodie E.L."/>
            <person name="Williams K.H."/>
            <person name="Hubbard S.S."/>
            <person name="Banfield J.F."/>
        </authorList>
    </citation>
    <scope>NUCLEOTIDE SEQUENCE [LARGE SCALE GENOMIC DNA]</scope>
</reference>
<comment type="caution">
    <text evidence="1">The sequence shown here is derived from an EMBL/GenBank/DDBJ whole genome shotgun (WGS) entry which is preliminary data.</text>
</comment>
<dbReference type="Proteomes" id="UP000178812">
    <property type="component" value="Unassembled WGS sequence"/>
</dbReference>
<dbReference type="EMBL" id="MGFM01000028">
    <property type="protein sequence ID" value="OGM05683.1"/>
    <property type="molecule type" value="Genomic_DNA"/>
</dbReference>
<accession>A0A1F7WS81</accession>
<protein>
    <submittedName>
        <fullName evidence="1">Uncharacterized protein</fullName>
    </submittedName>
</protein>
<evidence type="ECO:0000313" key="2">
    <source>
        <dbReference type="Proteomes" id="UP000178812"/>
    </source>
</evidence>
<organism evidence="1 2">
    <name type="scientific">Candidatus Woesebacteria bacterium GWB1_43_5</name>
    <dbReference type="NCBI Taxonomy" id="1802474"/>
    <lineage>
        <taxon>Bacteria</taxon>
        <taxon>Candidatus Woeseibacteriota</taxon>
    </lineage>
</organism>
<name>A0A1F7WS81_9BACT</name>
<proteinExistence type="predicted"/>
<dbReference type="InterPro" id="IPR029046">
    <property type="entry name" value="LolA/LolB/LppX"/>
</dbReference>
<dbReference type="AlphaFoldDB" id="A0A1F7WS81"/>
<evidence type="ECO:0000313" key="1">
    <source>
        <dbReference type="EMBL" id="OGM05683.1"/>
    </source>
</evidence>
<sequence>MLIRKVKIVIILLAVGSVALGSFRIYKNISVSGAEIITSAVDSFVAASAVHADMEIVINVPEKDEASATTTKIKAVSDVNLAENSQNTHMVFEISGVSAEMDVISINNKEFYVKMPFLFSDWVKIGENELAQSENLPLDIKSQDYAAQTKAYLVSLDLNSLKKVGDENMDGKSVIHYKSDVNKTDFENYLKELSGNEALLDGFRNSQMEADLWVNRRENQIVRMEINVRDFEVKEPLTNEPLGKTNMTVNVKYSKFNQTVSVVKPEGKIISYQELFDQQGPFLPEVN</sequence>
<dbReference type="SUPFAM" id="SSF89392">
    <property type="entry name" value="Prokaryotic lipoproteins and lipoprotein localization factors"/>
    <property type="match status" value="1"/>
</dbReference>